<gene>
    <name evidence="5" type="ORF">HA49_16555</name>
</gene>
<feature type="signal peptide" evidence="4">
    <location>
        <begin position="1"/>
        <end position="24"/>
    </location>
</feature>
<accession>A0A095T5Z6</accession>
<dbReference type="PANTHER" id="PTHR30035:SF3">
    <property type="entry name" value="INTERMEMBRANE PHOSPHOLIPID TRANSPORT SYSTEM LIPOPROTEIN MLAA"/>
    <property type="match status" value="1"/>
</dbReference>
<dbReference type="AlphaFoldDB" id="A0A095T5Z6"/>
<dbReference type="Proteomes" id="UP000029577">
    <property type="component" value="Unassembled WGS sequence"/>
</dbReference>
<dbReference type="PROSITE" id="PS51257">
    <property type="entry name" value="PROKAR_LIPOPROTEIN"/>
    <property type="match status" value="1"/>
</dbReference>
<dbReference type="EMBL" id="JPKR02000003">
    <property type="protein sequence ID" value="KGD72346.1"/>
    <property type="molecule type" value="Genomic_DNA"/>
</dbReference>
<evidence type="ECO:0000256" key="1">
    <source>
        <dbReference type="ARBA" id="ARBA00010634"/>
    </source>
</evidence>
<dbReference type="STRING" id="642227.HA49_16555"/>
<evidence type="ECO:0000313" key="6">
    <source>
        <dbReference type="Proteomes" id="UP000029577"/>
    </source>
</evidence>
<dbReference type="InterPro" id="IPR007428">
    <property type="entry name" value="MlaA"/>
</dbReference>
<comment type="similarity">
    <text evidence="1">Belongs to the MlaA family.</text>
</comment>
<comment type="caution">
    <text evidence="5">The sequence shown here is derived from an EMBL/GenBank/DDBJ whole genome shotgun (WGS) entry which is preliminary data.</text>
</comment>
<dbReference type="RefSeq" id="WP_038021855.1">
    <property type="nucleotide sequence ID" value="NZ_JPKR02000003.1"/>
</dbReference>
<evidence type="ECO:0000313" key="5">
    <source>
        <dbReference type="EMBL" id="KGD72346.1"/>
    </source>
</evidence>
<reference evidence="5" key="1">
    <citation type="submission" date="2014-12" db="EMBL/GenBank/DDBJ databases">
        <title>The draft genome of the Tatumella morbirosei type strain, LMG23360T isolated from pineapple rot.</title>
        <authorList>
            <person name="Smits T.H."/>
            <person name="Palmer M."/>
            <person name="Venter S.N."/>
            <person name="Duffy B."/>
            <person name="Steenkamp E.T."/>
            <person name="Chan W.Y."/>
            <person name="Coutinho T.A."/>
            <person name="Coetzee M.P."/>
            <person name="De Maayer P."/>
        </authorList>
    </citation>
    <scope>NUCLEOTIDE SEQUENCE [LARGE SCALE GENOMIC DNA]</scope>
    <source>
        <strain evidence="5">LMG 23360</strain>
    </source>
</reference>
<dbReference type="PANTHER" id="PTHR30035">
    <property type="entry name" value="LIPOPROTEIN VACJ-RELATED"/>
    <property type="match status" value="1"/>
</dbReference>
<protein>
    <submittedName>
        <fullName evidence="5">ABC transporter permease</fullName>
    </submittedName>
</protein>
<dbReference type="Pfam" id="PF04333">
    <property type="entry name" value="MlaA"/>
    <property type="match status" value="1"/>
</dbReference>
<dbReference type="GO" id="GO:0016020">
    <property type="term" value="C:membrane"/>
    <property type="evidence" value="ECO:0007669"/>
    <property type="project" value="InterPro"/>
</dbReference>
<evidence type="ECO:0000256" key="4">
    <source>
        <dbReference type="SAM" id="SignalP"/>
    </source>
</evidence>
<keyword evidence="2 4" id="KW-0732">Signal</keyword>
<evidence type="ECO:0000256" key="3">
    <source>
        <dbReference type="SAM" id="MobiDB-lite"/>
    </source>
</evidence>
<sequence length="282" mass="30587">MHYRLTSLGVASLLLVGCAGSKPATDNTKQVTKPETQQIAKSTVAAPQSQPAASGTGQRSDPLEGFNRTMFNFNYNVLDPYVLRPVAVAWRNYVPVPARTGLSNALSNLDEPSSMVNSLLQGHVNQAAIHFTRFFLNSTLGLGGFIDVAGKANPKLAREHANGFGTTLGRYGVGYGPYVELPAYGSFTVRQDGGDMVDTLYPPLSFLTIWLSAGKWALEGIESRAELLDSDAMLKQQSDPYSFIRNAYFQRYDFLANGGKLKPEVNPNAQAIQGDLSEIDSD</sequence>
<feature type="compositionally biased region" description="Polar residues" evidence="3">
    <location>
        <begin position="39"/>
        <end position="59"/>
    </location>
</feature>
<dbReference type="eggNOG" id="COG2853">
    <property type="taxonomic scope" value="Bacteria"/>
</dbReference>
<evidence type="ECO:0000256" key="2">
    <source>
        <dbReference type="ARBA" id="ARBA00022729"/>
    </source>
</evidence>
<feature type="region of interest" description="Disordered" evidence="3">
    <location>
        <begin position="39"/>
        <end position="61"/>
    </location>
</feature>
<organism evidence="5 6">
    <name type="scientific">Tatumella morbirosei</name>
    <dbReference type="NCBI Taxonomy" id="642227"/>
    <lineage>
        <taxon>Bacteria</taxon>
        <taxon>Pseudomonadati</taxon>
        <taxon>Pseudomonadota</taxon>
        <taxon>Gammaproteobacteria</taxon>
        <taxon>Enterobacterales</taxon>
        <taxon>Erwiniaceae</taxon>
        <taxon>Tatumella</taxon>
    </lineage>
</organism>
<dbReference type="PRINTS" id="PR01805">
    <property type="entry name" value="VACJLIPOPROT"/>
</dbReference>
<feature type="chain" id="PRO_5001918189" evidence="4">
    <location>
        <begin position="25"/>
        <end position="282"/>
    </location>
</feature>
<name>A0A095T5Z6_9GAMM</name>
<proteinExistence type="inferred from homology"/>
<dbReference type="OrthoDB" id="9785326at2"/>
<dbReference type="GO" id="GO:0120010">
    <property type="term" value="P:intermembrane phospholipid transfer"/>
    <property type="evidence" value="ECO:0007669"/>
    <property type="project" value="TreeGrafter"/>
</dbReference>
<dbReference type="NCBIfam" id="NF011672">
    <property type="entry name" value="PRK15091.1"/>
    <property type="match status" value="1"/>
</dbReference>
<keyword evidence="6" id="KW-1185">Reference proteome</keyword>